<dbReference type="Gene3D" id="2.60.120.10">
    <property type="entry name" value="Jelly Rolls"/>
    <property type="match status" value="1"/>
</dbReference>
<proteinExistence type="predicted"/>
<name>A0A4P8XLN2_9BACL</name>
<keyword evidence="3" id="KW-0413">Isomerase</keyword>
<dbReference type="EMBL" id="CP040396">
    <property type="protein sequence ID" value="QCT01099.1"/>
    <property type="molecule type" value="Genomic_DNA"/>
</dbReference>
<dbReference type="GO" id="GO:0016853">
    <property type="term" value="F:isomerase activity"/>
    <property type="evidence" value="ECO:0007669"/>
    <property type="project" value="UniProtKB-KW"/>
</dbReference>
<dbReference type="AlphaFoldDB" id="A0A4P8XLN2"/>
<dbReference type="OrthoDB" id="9808275at2"/>
<dbReference type="GO" id="GO:0046872">
    <property type="term" value="F:metal ion binding"/>
    <property type="evidence" value="ECO:0007669"/>
    <property type="project" value="UniProtKB-KW"/>
</dbReference>
<gene>
    <name evidence="3" type="ORF">E6C60_0375</name>
</gene>
<dbReference type="PANTHER" id="PTHR42742">
    <property type="entry name" value="TRANSCRIPTIONAL REPRESSOR MPRA"/>
    <property type="match status" value="1"/>
</dbReference>
<dbReference type="InterPro" id="IPR014710">
    <property type="entry name" value="RmlC-like_jellyroll"/>
</dbReference>
<dbReference type="InterPro" id="IPR011051">
    <property type="entry name" value="RmlC_Cupin_sf"/>
</dbReference>
<evidence type="ECO:0000256" key="2">
    <source>
        <dbReference type="ARBA" id="ARBA00022833"/>
    </source>
</evidence>
<evidence type="ECO:0000313" key="4">
    <source>
        <dbReference type="Proteomes" id="UP000300879"/>
    </source>
</evidence>
<dbReference type="KEGG" id="palo:E6C60_0375"/>
<evidence type="ECO:0000313" key="3">
    <source>
        <dbReference type="EMBL" id="QCT01099.1"/>
    </source>
</evidence>
<dbReference type="SUPFAM" id="SSF51182">
    <property type="entry name" value="RmlC-like cupins"/>
    <property type="match status" value="1"/>
</dbReference>
<protein>
    <submittedName>
        <fullName evidence="3">Putative mannose-6-phosphate isomerase, class I</fullName>
    </submittedName>
</protein>
<keyword evidence="4" id="KW-1185">Reference proteome</keyword>
<organism evidence="3 4">
    <name type="scientific">Paenibacillus algicola</name>
    <dbReference type="NCBI Taxonomy" id="2565926"/>
    <lineage>
        <taxon>Bacteria</taxon>
        <taxon>Bacillati</taxon>
        <taxon>Bacillota</taxon>
        <taxon>Bacilli</taxon>
        <taxon>Bacillales</taxon>
        <taxon>Paenibacillaceae</taxon>
        <taxon>Paenibacillus</taxon>
    </lineage>
</organism>
<reference evidence="3 4" key="1">
    <citation type="submission" date="2019-05" db="EMBL/GenBank/DDBJ databases">
        <authorList>
            <person name="Chen C."/>
        </authorList>
    </citation>
    <scope>NUCLEOTIDE SEQUENCE [LARGE SCALE GENOMIC DNA]</scope>
    <source>
        <strain evidence="3 4">HB172198</strain>
    </source>
</reference>
<dbReference type="PANTHER" id="PTHR42742:SF3">
    <property type="entry name" value="FRUCTOKINASE"/>
    <property type="match status" value="1"/>
</dbReference>
<accession>A0A4P8XLN2</accession>
<keyword evidence="2" id="KW-0862">Zinc</keyword>
<evidence type="ECO:0000256" key="1">
    <source>
        <dbReference type="ARBA" id="ARBA00022723"/>
    </source>
</evidence>
<sequence length="620" mass="70072">MEQHSHTSFNRYPINRLKSTEFVNELQSGIDAFTAHILTGADHPEPAGPLRVCLDGTHGAHFKSLTSALEQVCIEQKKSLHILHTAAYLKPEAQLREEMARYLTDNRAFGYTAQEVRPMNYFREDALAQVQQDLNAPGIDICVLAGPGAALLTPGWPQLSYYIDLSRENQQLLHAQGMGSFGLGNTADKVETYKDCYFLQWPVWEPYRRDWLHHFGQLSAAGHQACYMDLNRDEQPVFLPVTALHRMLDQLAGQPFRVKPFFAPGIWGGQYLKELCDLPKEWDNCAWGFEPIAPENTLLIGVEEQVLELPFPLLMEAAPSSIMGTRNAELFGEYFPIRFDFLDTMDGGRLSVQVHPQQEYIEQVFNEHMTQQESYYVMEHKPGSTVYLGLTTGTTKDILLDAVEEAHATSVPLDVPRYVNEYTAEKGALYLIPPGTVHCSGQNNLVLEISSTPWWFTFKIYDYLRRDADGKPRPMNPGHARQNIKDDMDTQAAENGLIPKPVAVRRQGDNLEELLGQREDLLFQVKRLKLTDVWTDDTKGEFVMFNLVEGQRVRLIPLDNTSAAVEWGYAEAYIVPASLGPYRLENASEGPCTLIAARVSPEWNHPLLPFTRALSGAQFQ</sequence>
<keyword evidence="1" id="KW-0479">Metal-binding</keyword>
<dbReference type="RefSeq" id="WP_138224215.1">
    <property type="nucleotide sequence ID" value="NZ_CP040396.1"/>
</dbReference>
<dbReference type="CDD" id="cd07010">
    <property type="entry name" value="cupin_PMI_type_I_N_bac"/>
    <property type="match status" value="1"/>
</dbReference>
<dbReference type="Proteomes" id="UP000300879">
    <property type="component" value="Chromosome"/>
</dbReference>
<dbReference type="InterPro" id="IPR051804">
    <property type="entry name" value="Carb_Metab_Reg_Kinase/Isom"/>
</dbReference>